<accession>A0A6G1LI15</accession>
<sequence>MRIALRNNNPLLPLRPLLQSDTTPNLNNPWPQQYLTQPPCTAVLLWCYAPWMWYEFEDPDEAALRSSRPYDNSNQSYYHPTNNDSNDNCHHLQPTRGDAVRRDRYYASDMAGTKGVFGSSKIGAVLAAQLHSLGRHRGLQRVLHGEYSAKRCSCCLEAG</sequence>
<evidence type="ECO:0000313" key="2">
    <source>
        <dbReference type="EMBL" id="KAF2772058.1"/>
    </source>
</evidence>
<name>A0A6G1LI15_9PEZI</name>
<feature type="region of interest" description="Disordered" evidence="1">
    <location>
        <begin position="73"/>
        <end position="94"/>
    </location>
</feature>
<proteinExistence type="predicted"/>
<dbReference type="Proteomes" id="UP000799436">
    <property type="component" value="Unassembled WGS sequence"/>
</dbReference>
<reference evidence="2" key="1">
    <citation type="journal article" date="2020" name="Stud. Mycol.">
        <title>101 Dothideomycetes genomes: a test case for predicting lifestyles and emergence of pathogens.</title>
        <authorList>
            <person name="Haridas S."/>
            <person name="Albert R."/>
            <person name="Binder M."/>
            <person name="Bloem J."/>
            <person name="Labutti K."/>
            <person name="Salamov A."/>
            <person name="Andreopoulos B."/>
            <person name="Baker S."/>
            <person name="Barry K."/>
            <person name="Bills G."/>
            <person name="Bluhm B."/>
            <person name="Cannon C."/>
            <person name="Castanera R."/>
            <person name="Culley D."/>
            <person name="Daum C."/>
            <person name="Ezra D."/>
            <person name="Gonzalez J."/>
            <person name="Henrissat B."/>
            <person name="Kuo A."/>
            <person name="Liang C."/>
            <person name="Lipzen A."/>
            <person name="Lutzoni F."/>
            <person name="Magnuson J."/>
            <person name="Mondo S."/>
            <person name="Nolan M."/>
            <person name="Ohm R."/>
            <person name="Pangilinan J."/>
            <person name="Park H.-J."/>
            <person name="Ramirez L."/>
            <person name="Alfaro M."/>
            <person name="Sun H."/>
            <person name="Tritt A."/>
            <person name="Yoshinaga Y."/>
            <person name="Zwiers L.-H."/>
            <person name="Turgeon B."/>
            <person name="Goodwin S."/>
            <person name="Spatafora J."/>
            <person name="Crous P."/>
            <person name="Grigoriev I."/>
        </authorList>
    </citation>
    <scope>NUCLEOTIDE SEQUENCE</scope>
    <source>
        <strain evidence="2">CBS 116005</strain>
    </source>
</reference>
<evidence type="ECO:0000256" key="1">
    <source>
        <dbReference type="SAM" id="MobiDB-lite"/>
    </source>
</evidence>
<gene>
    <name evidence="2" type="ORF">EJ03DRAFT_211934</name>
</gene>
<dbReference type="EMBL" id="ML995816">
    <property type="protein sequence ID" value="KAF2772058.1"/>
    <property type="molecule type" value="Genomic_DNA"/>
</dbReference>
<dbReference type="AlphaFoldDB" id="A0A6G1LI15"/>
<keyword evidence="3" id="KW-1185">Reference proteome</keyword>
<organism evidence="2 3">
    <name type="scientific">Teratosphaeria nubilosa</name>
    <dbReference type="NCBI Taxonomy" id="161662"/>
    <lineage>
        <taxon>Eukaryota</taxon>
        <taxon>Fungi</taxon>
        <taxon>Dikarya</taxon>
        <taxon>Ascomycota</taxon>
        <taxon>Pezizomycotina</taxon>
        <taxon>Dothideomycetes</taxon>
        <taxon>Dothideomycetidae</taxon>
        <taxon>Mycosphaerellales</taxon>
        <taxon>Teratosphaeriaceae</taxon>
        <taxon>Teratosphaeria</taxon>
    </lineage>
</organism>
<evidence type="ECO:0000313" key="3">
    <source>
        <dbReference type="Proteomes" id="UP000799436"/>
    </source>
</evidence>
<feature type="compositionally biased region" description="Polar residues" evidence="1">
    <location>
        <begin position="73"/>
        <end position="86"/>
    </location>
</feature>
<protein>
    <submittedName>
        <fullName evidence="2">Uncharacterized protein</fullName>
    </submittedName>
</protein>